<evidence type="ECO:0000256" key="1">
    <source>
        <dbReference type="SAM" id="MobiDB-lite"/>
    </source>
</evidence>
<reference evidence="2" key="2">
    <citation type="submission" date="2022-01" db="EMBL/GenBank/DDBJ databases">
        <authorList>
            <person name="Yamashiro T."/>
            <person name="Shiraishi A."/>
            <person name="Satake H."/>
            <person name="Nakayama K."/>
        </authorList>
    </citation>
    <scope>NUCLEOTIDE SEQUENCE</scope>
</reference>
<dbReference type="EMBL" id="BQNB010008997">
    <property type="protein sequence ID" value="GJS57320.1"/>
    <property type="molecule type" value="Genomic_DNA"/>
</dbReference>
<feature type="compositionally biased region" description="Basic and acidic residues" evidence="1">
    <location>
        <begin position="16"/>
        <end position="35"/>
    </location>
</feature>
<evidence type="ECO:0000313" key="3">
    <source>
        <dbReference type="Proteomes" id="UP001151760"/>
    </source>
</evidence>
<sequence length="104" mass="11442">MQGDVSRTQSSGTKSLSHDAKEKNVARKIQVEGKSDVQSQDGAVCPSGVHNHYVADHTTGVHSESEDQAVGIQSHSQSQSQVHEVVWKQFLVHLSLFYQIDKDT</sequence>
<evidence type="ECO:0000313" key="2">
    <source>
        <dbReference type="EMBL" id="GJS57320.1"/>
    </source>
</evidence>
<accession>A0ABQ4WX04</accession>
<organism evidence="2 3">
    <name type="scientific">Tanacetum coccineum</name>
    <dbReference type="NCBI Taxonomy" id="301880"/>
    <lineage>
        <taxon>Eukaryota</taxon>
        <taxon>Viridiplantae</taxon>
        <taxon>Streptophyta</taxon>
        <taxon>Embryophyta</taxon>
        <taxon>Tracheophyta</taxon>
        <taxon>Spermatophyta</taxon>
        <taxon>Magnoliopsida</taxon>
        <taxon>eudicotyledons</taxon>
        <taxon>Gunneridae</taxon>
        <taxon>Pentapetalae</taxon>
        <taxon>asterids</taxon>
        <taxon>campanulids</taxon>
        <taxon>Asterales</taxon>
        <taxon>Asteraceae</taxon>
        <taxon>Asteroideae</taxon>
        <taxon>Anthemideae</taxon>
        <taxon>Anthemidinae</taxon>
        <taxon>Tanacetum</taxon>
    </lineage>
</organism>
<comment type="caution">
    <text evidence="2">The sequence shown here is derived from an EMBL/GenBank/DDBJ whole genome shotgun (WGS) entry which is preliminary data.</text>
</comment>
<reference evidence="2" key="1">
    <citation type="journal article" date="2022" name="Int. J. Mol. Sci.">
        <title>Draft Genome of Tanacetum Coccineum: Genomic Comparison of Closely Related Tanacetum-Family Plants.</title>
        <authorList>
            <person name="Yamashiro T."/>
            <person name="Shiraishi A."/>
            <person name="Nakayama K."/>
            <person name="Satake H."/>
        </authorList>
    </citation>
    <scope>NUCLEOTIDE SEQUENCE</scope>
</reference>
<gene>
    <name evidence="2" type="ORF">Tco_0652104</name>
</gene>
<feature type="compositionally biased region" description="Polar residues" evidence="1">
    <location>
        <begin position="1"/>
        <end position="15"/>
    </location>
</feature>
<name>A0ABQ4WX04_9ASTR</name>
<dbReference type="Proteomes" id="UP001151760">
    <property type="component" value="Unassembled WGS sequence"/>
</dbReference>
<feature type="region of interest" description="Disordered" evidence="1">
    <location>
        <begin position="1"/>
        <end position="42"/>
    </location>
</feature>
<keyword evidence="3" id="KW-1185">Reference proteome</keyword>
<proteinExistence type="predicted"/>
<protein>
    <submittedName>
        <fullName evidence="2">Uncharacterized protein</fullName>
    </submittedName>
</protein>